<protein>
    <submittedName>
        <fullName evidence="2">Uncharacterized protein</fullName>
    </submittedName>
</protein>
<organism evidence="2 3">
    <name type="scientific">Ascobolus immersus RN42</name>
    <dbReference type="NCBI Taxonomy" id="1160509"/>
    <lineage>
        <taxon>Eukaryota</taxon>
        <taxon>Fungi</taxon>
        <taxon>Dikarya</taxon>
        <taxon>Ascomycota</taxon>
        <taxon>Pezizomycotina</taxon>
        <taxon>Pezizomycetes</taxon>
        <taxon>Pezizales</taxon>
        <taxon>Ascobolaceae</taxon>
        <taxon>Ascobolus</taxon>
    </lineage>
</organism>
<accession>A0A3N4HRE4</accession>
<sequence>MERSSTMALSTTLLESTHPGNSLNKSCSHHKIPDSPNECSPFLSVPMANADFNDLLQNVPGFNDLWDNINNSLGVDNSEYTTQGRVPADMIRSQREMADIRARASHAPAGNLN</sequence>
<proteinExistence type="predicted"/>
<evidence type="ECO:0000313" key="2">
    <source>
        <dbReference type="EMBL" id="RPA75058.1"/>
    </source>
</evidence>
<reference evidence="2 3" key="1">
    <citation type="journal article" date="2018" name="Nat. Ecol. Evol.">
        <title>Pezizomycetes genomes reveal the molecular basis of ectomycorrhizal truffle lifestyle.</title>
        <authorList>
            <person name="Murat C."/>
            <person name="Payen T."/>
            <person name="Noel B."/>
            <person name="Kuo A."/>
            <person name="Morin E."/>
            <person name="Chen J."/>
            <person name="Kohler A."/>
            <person name="Krizsan K."/>
            <person name="Balestrini R."/>
            <person name="Da Silva C."/>
            <person name="Montanini B."/>
            <person name="Hainaut M."/>
            <person name="Levati E."/>
            <person name="Barry K.W."/>
            <person name="Belfiori B."/>
            <person name="Cichocki N."/>
            <person name="Clum A."/>
            <person name="Dockter R.B."/>
            <person name="Fauchery L."/>
            <person name="Guy J."/>
            <person name="Iotti M."/>
            <person name="Le Tacon F."/>
            <person name="Lindquist E.A."/>
            <person name="Lipzen A."/>
            <person name="Malagnac F."/>
            <person name="Mello A."/>
            <person name="Molinier V."/>
            <person name="Miyauchi S."/>
            <person name="Poulain J."/>
            <person name="Riccioni C."/>
            <person name="Rubini A."/>
            <person name="Sitrit Y."/>
            <person name="Splivallo R."/>
            <person name="Traeger S."/>
            <person name="Wang M."/>
            <person name="Zifcakova L."/>
            <person name="Wipf D."/>
            <person name="Zambonelli A."/>
            <person name="Paolocci F."/>
            <person name="Nowrousian M."/>
            <person name="Ottonello S."/>
            <person name="Baldrian P."/>
            <person name="Spatafora J.W."/>
            <person name="Henrissat B."/>
            <person name="Nagy L.G."/>
            <person name="Aury J.M."/>
            <person name="Wincker P."/>
            <person name="Grigoriev I.V."/>
            <person name="Bonfante P."/>
            <person name="Martin F.M."/>
        </authorList>
    </citation>
    <scope>NUCLEOTIDE SEQUENCE [LARGE SCALE GENOMIC DNA]</scope>
    <source>
        <strain evidence="2 3">RN42</strain>
    </source>
</reference>
<feature type="compositionally biased region" description="Polar residues" evidence="1">
    <location>
        <begin position="1"/>
        <end position="26"/>
    </location>
</feature>
<dbReference type="Proteomes" id="UP000275078">
    <property type="component" value="Unassembled WGS sequence"/>
</dbReference>
<name>A0A3N4HRE4_ASCIM</name>
<dbReference type="EMBL" id="ML119773">
    <property type="protein sequence ID" value="RPA75058.1"/>
    <property type="molecule type" value="Genomic_DNA"/>
</dbReference>
<feature type="region of interest" description="Disordered" evidence="1">
    <location>
        <begin position="1"/>
        <end position="36"/>
    </location>
</feature>
<dbReference type="AlphaFoldDB" id="A0A3N4HRE4"/>
<gene>
    <name evidence="2" type="ORF">BJ508DRAFT_332512</name>
</gene>
<evidence type="ECO:0000313" key="3">
    <source>
        <dbReference type="Proteomes" id="UP000275078"/>
    </source>
</evidence>
<keyword evidence="3" id="KW-1185">Reference proteome</keyword>
<evidence type="ECO:0000256" key="1">
    <source>
        <dbReference type="SAM" id="MobiDB-lite"/>
    </source>
</evidence>